<evidence type="ECO:0000256" key="7">
    <source>
        <dbReference type="ARBA" id="ARBA00022927"/>
    </source>
</evidence>
<evidence type="ECO:0000313" key="13">
    <source>
        <dbReference type="EMBL" id="SQH72989.1"/>
    </source>
</evidence>
<dbReference type="KEGG" id="pcre:NCTC12858_00827"/>
<keyword evidence="7" id="KW-0653">Protein transport</keyword>
<evidence type="ECO:0000256" key="2">
    <source>
        <dbReference type="ARBA" id="ARBA00006555"/>
    </source>
</evidence>
<feature type="region of interest" description="Disordered" evidence="10">
    <location>
        <begin position="294"/>
        <end position="330"/>
    </location>
</feature>
<keyword evidence="5" id="KW-0997">Cell inner membrane</keyword>
<dbReference type="Proteomes" id="UP000249300">
    <property type="component" value="Chromosome 1"/>
</dbReference>
<dbReference type="GO" id="GO:0015891">
    <property type="term" value="P:siderophore transport"/>
    <property type="evidence" value="ECO:0007669"/>
    <property type="project" value="InterPro"/>
</dbReference>
<dbReference type="RefSeq" id="WP_023940073.1">
    <property type="nucleotide sequence ID" value="NZ_LS483447.1"/>
</dbReference>
<keyword evidence="4" id="KW-1003">Cell membrane</keyword>
<dbReference type="GO" id="GO:0098797">
    <property type="term" value="C:plasma membrane protein complex"/>
    <property type="evidence" value="ECO:0007669"/>
    <property type="project" value="TreeGrafter"/>
</dbReference>
<dbReference type="Pfam" id="PF05569">
    <property type="entry name" value="Peptidase_M56"/>
    <property type="match status" value="1"/>
</dbReference>
<comment type="similarity">
    <text evidence="2">Belongs to the TonB family.</text>
</comment>
<dbReference type="SUPFAM" id="SSF74653">
    <property type="entry name" value="TolA/TonB C-terminal domain"/>
    <property type="match status" value="2"/>
</dbReference>
<gene>
    <name evidence="13" type="ORF">NCTC12858_00827</name>
</gene>
<dbReference type="Pfam" id="PF03544">
    <property type="entry name" value="TonB_C"/>
    <property type="match status" value="2"/>
</dbReference>
<dbReference type="PRINTS" id="PR01374">
    <property type="entry name" value="TONBPROTEIN"/>
</dbReference>
<evidence type="ECO:0000256" key="4">
    <source>
        <dbReference type="ARBA" id="ARBA00022475"/>
    </source>
</evidence>
<keyword evidence="9 11" id="KW-0472">Membrane</keyword>
<evidence type="ECO:0000259" key="12">
    <source>
        <dbReference type="PROSITE" id="PS52015"/>
    </source>
</evidence>
<evidence type="ECO:0000256" key="5">
    <source>
        <dbReference type="ARBA" id="ARBA00022519"/>
    </source>
</evidence>
<dbReference type="GO" id="GO:0055085">
    <property type="term" value="P:transmembrane transport"/>
    <property type="evidence" value="ECO:0007669"/>
    <property type="project" value="InterPro"/>
</dbReference>
<keyword evidence="14" id="KW-1185">Reference proteome</keyword>
<feature type="transmembrane region" description="Helical" evidence="11">
    <location>
        <begin position="6"/>
        <end position="25"/>
    </location>
</feature>
<keyword evidence="8 11" id="KW-1133">Transmembrane helix</keyword>
<dbReference type="Gene3D" id="3.30.1150.10">
    <property type="match status" value="2"/>
</dbReference>
<evidence type="ECO:0000256" key="11">
    <source>
        <dbReference type="SAM" id="Phobius"/>
    </source>
</evidence>
<evidence type="ECO:0000256" key="1">
    <source>
        <dbReference type="ARBA" id="ARBA00004383"/>
    </source>
</evidence>
<dbReference type="PANTHER" id="PTHR33446:SF2">
    <property type="entry name" value="PROTEIN TONB"/>
    <property type="match status" value="1"/>
</dbReference>
<evidence type="ECO:0000256" key="9">
    <source>
        <dbReference type="ARBA" id="ARBA00023136"/>
    </source>
</evidence>
<dbReference type="PANTHER" id="PTHR33446">
    <property type="entry name" value="PROTEIN TONB-RELATED"/>
    <property type="match status" value="1"/>
</dbReference>
<keyword evidence="6 11" id="KW-0812">Transmembrane</keyword>
<accession>A0A2X4PWX9</accession>
<evidence type="ECO:0000256" key="3">
    <source>
        <dbReference type="ARBA" id="ARBA00022448"/>
    </source>
</evidence>
<comment type="subcellular location">
    <subcellularLocation>
        <location evidence="1">Cell inner membrane</location>
        <topology evidence="1">Single-pass membrane protein</topology>
        <orientation evidence="1">Periplasmic side</orientation>
    </subcellularLocation>
</comment>
<evidence type="ECO:0000256" key="8">
    <source>
        <dbReference type="ARBA" id="ARBA00022989"/>
    </source>
</evidence>
<evidence type="ECO:0000313" key="14">
    <source>
        <dbReference type="Proteomes" id="UP000249300"/>
    </source>
</evidence>
<feature type="domain" description="TonB C-terminal" evidence="12">
    <location>
        <begin position="457"/>
        <end position="546"/>
    </location>
</feature>
<feature type="transmembrane region" description="Helical" evidence="11">
    <location>
        <begin position="101"/>
        <end position="122"/>
    </location>
</feature>
<protein>
    <submittedName>
        <fullName evidence="13">Transport protein TonB</fullName>
    </submittedName>
</protein>
<dbReference type="AlphaFoldDB" id="A0A2X4PWX9"/>
<dbReference type="InterPro" id="IPR006260">
    <property type="entry name" value="TonB/TolA_C"/>
</dbReference>
<dbReference type="InterPro" id="IPR003538">
    <property type="entry name" value="TonB"/>
</dbReference>
<dbReference type="NCBIfam" id="TIGR01352">
    <property type="entry name" value="tonB_Cterm"/>
    <property type="match status" value="2"/>
</dbReference>
<dbReference type="GO" id="GO:0031992">
    <property type="term" value="F:energy transducer activity"/>
    <property type="evidence" value="ECO:0007669"/>
    <property type="project" value="InterPro"/>
</dbReference>
<dbReference type="CDD" id="cd07341">
    <property type="entry name" value="M56_BlaR1_MecR1_like"/>
    <property type="match status" value="1"/>
</dbReference>
<dbReference type="InterPro" id="IPR051045">
    <property type="entry name" value="TonB-dependent_transducer"/>
</dbReference>
<organism evidence="13 14">
    <name type="scientific">Porphyromonas crevioricanis</name>
    <dbReference type="NCBI Taxonomy" id="393921"/>
    <lineage>
        <taxon>Bacteria</taxon>
        <taxon>Pseudomonadati</taxon>
        <taxon>Bacteroidota</taxon>
        <taxon>Bacteroidia</taxon>
        <taxon>Bacteroidales</taxon>
        <taxon>Porphyromonadaceae</taxon>
        <taxon>Porphyromonas</taxon>
    </lineage>
</organism>
<feature type="transmembrane region" description="Helical" evidence="11">
    <location>
        <begin position="272"/>
        <end position="291"/>
    </location>
</feature>
<sequence length="546" mass="61311">MTTLLYHILSGFILLLFALCGRLICGENTHHGLRRGYYLAGILLSIGLPFFAPYLPQIAIWPTSDNLNSGAIAIGELQMISTEAITAAKSPTLSLDQLLTILWLSGVAFLLLYRVPAVITLLRMHRQSHPSYGSKRVRLLPGEVKPFSFFGRIYLPEKLQKTGAMIHIFKHECAHVRGLHSADLLLQSLLLLQQWWNPAAWWIRRELRCNLEFLADRSATEGEKEIHSYQYELLQLATVGASVPLCNTFNSNHLKRRIVMMNKHSSPQRSKWSYLIALPVMLIALLGASSVHGKEDSDSAKRQGKEEIWQQDAATANPQKGEEQPPQFPGGQIAMMRFLTSHIQYPEEAIKKNIEGVTHVQIKLNANGEIFLSEIVKGTNPLLDKEALRVVNMMPRWEPAKKGKKNVPSQLVIPIRFKLNGEKKDNASPLASSVNTSEEQASDTYYEVVDEPASFPGGPSAMMQYMAANMHYPKEAAERNIQGRVLIQFIVEKDGKLSNIKVLQGVDPLIDKEAERVVSEMPAWIPGKNKGEPVRVRFTLPVLFRM</sequence>
<dbReference type="InterPro" id="IPR008756">
    <property type="entry name" value="Peptidase_M56"/>
</dbReference>
<dbReference type="PROSITE" id="PS52015">
    <property type="entry name" value="TONB_CTD"/>
    <property type="match status" value="2"/>
</dbReference>
<dbReference type="InterPro" id="IPR037682">
    <property type="entry name" value="TonB_C"/>
</dbReference>
<feature type="domain" description="TonB C-terminal" evidence="12">
    <location>
        <begin position="330"/>
        <end position="426"/>
    </location>
</feature>
<evidence type="ECO:0000256" key="10">
    <source>
        <dbReference type="SAM" id="MobiDB-lite"/>
    </source>
</evidence>
<name>A0A2X4PWX9_9PORP</name>
<keyword evidence="3" id="KW-0813">Transport</keyword>
<dbReference type="FunFam" id="3.30.1150.10:FF:000002">
    <property type="entry name" value="Energy transducer TonB"/>
    <property type="match status" value="1"/>
</dbReference>
<dbReference type="GO" id="GO:0030288">
    <property type="term" value="C:outer membrane-bounded periplasmic space"/>
    <property type="evidence" value="ECO:0007669"/>
    <property type="project" value="InterPro"/>
</dbReference>
<feature type="compositionally biased region" description="Basic and acidic residues" evidence="10">
    <location>
        <begin position="294"/>
        <end position="308"/>
    </location>
</feature>
<proteinExistence type="inferred from homology"/>
<dbReference type="EMBL" id="LS483447">
    <property type="protein sequence ID" value="SQH72989.1"/>
    <property type="molecule type" value="Genomic_DNA"/>
</dbReference>
<evidence type="ECO:0000256" key="6">
    <source>
        <dbReference type="ARBA" id="ARBA00022692"/>
    </source>
</evidence>
<feature type="transmembrane region" description="Helical" evidence="11">
    <location>
        <begin position="37"/>
        <end position="55"/>
    </location>
</feature>
<reference evidence="13 14" key="1">
    <citation type="submission" date="2018-06" db="EMBL/GenBank/DDBJ databases">
        <authorList>
            <consortium name="Pathogen Informatics"/>
            <person name="Doyle S."/>
        </authorList>
    </citation>
    <scope>NUCLEOTIDE SEQUENCE [LARGE SCALE GENOMIC DNA]</scope>
    <source>
        <strain evidence="13 14">NCTC12858</strain>
    </source>
</reference>
<dbReference type="GO" id="GO:0015031">
    <property type="term" value="P:protein transport"/>
    <property type="evidence" value="ECO:0007669"/>
    <property type="project" value="UniProtKB-KW"/>
</dbReference>